<dbReference type="EMBL" id="JASCZI010241674">
    <property type="protein sequence ID" value="MED6204365.1"/>
    <property type="molecule type" value="Genomic_DNA"/>
</dbReference>
<evidence type="ECO:0000313" key="2">
    <source>
        <dbReference type="EMBL" id="MED6204365.1"/>
    </source>
</evidence>
<dbReference type="Proteomes" id="UP001341840">
    <property type="component" value="Unassembled WGS sequence"/>
</dbReference>
<proteinExistence type="predicted"/>
<reference evidence="2 3" key="1">
    <citation type="journal article" date="2023" name="Plants (Basel)">
        <title>Bridging the Gap: Combining Genomics and Transcriptomics Approaches to Understand Stylosanthes scabra, an Orphan Legume from the Brazilian Caatinga.</title>
        <authorList>
            <person name="Ferreira-Neto J.R.C."/>
            <person name="da Silva M.D."/>
            <person name="Binneck E."/>
            <person name="de Melo N.F."/>
            <person name="da Silva R.H."/>
            <person name="de Melo A.L.T.M."/>
            <person name="Pandolfi V."/>
            <person name="Bustamante F.O."/>
            <person name="Brasileiro-Vidal A.C."/>
            <person name="Benko-Iseppon A.M."/>
        </authorList>
    </citation>
    <scope>NUCLEOTIDE SEQUENCE [LARGE SCALE GENOMIC DNA]</scope>
    <source>
        <tissue evidence="2">Leaves</tissue>
    </source>
</reference>
<evidence type="ECO:0000256" key="1">
    <source>
        <dbReference type="SAM" id="MobiDB-lite"/>
    </source>
</evidence>
<gene>
    <name evidence="2" type="ORF">PIB30_008492</name>
</gene>
<protein>
    <submittedName>
        <fullName evidence="2">Uncharacterized protein</fullName>
    </submittedName>
</protein>
<comment type="caution">
    <text evidence="2">The sequence shown here is derived from an EMBL/GenBank/DDBJ whole genome shotgun (WGS) entry which is preliminary data.</text>
</comment>
<keyword evidence="3" id="KW-1185">Reference proteome</keyword>
<sequence>MSTFNSTQKNPSYVDKELAARVFYIEVNPTLRAILIPSLFYSMHRQFVKECMLIVDARRNRVHVRIMKGYCSAHIVKGIELLVELYRLDSGGTIKLRFLPKQVFYLIKVHDRKMRTLPIMYQNHHAMLVGPSCFKEKQPSMEEIFFHNVDSIQTNTYKRVNLQPEEGDETGNQENHDESNPLLTLSLGPPNRTRNLLGNARAKSIRIRSLIRIPSSSTMANGLSLTTRNIPIDFNLNDPLRLSLGLNENYFTPAETSAWDKIVKKHEVFDQEALITNAMGKNKLSNTPDVIPNQYQ</sequence>
<organism evidence="2 3">
    <name type="scientific">Stylosanthes scabra</name>
    <dbReference type="NCBI Taxonomy" id="79078"/>
    <lineage>
        <taxon>Eukaryota</taxon>
        <taxon>Viridiplantae</taxon>
        <taxon>Streptophyta</taxon>
        <taxon>Embryophyta</taxon>
        <taxon>Tracheophyta</taxon>
        <taxon>Spermatophyta</taxon>
        <taxon>Magnoliopsida</taxon>
        <taxon>eudicotyledons</taxon>
        <taxon>Gunneridae</taxon>
        <taxon>Pentapetalae</taxon>
        <taxon>rosids</taxon>
        <taxon>fabids</taxon>
        <taxon>Fabales</taxon>
        <taxon>Fabaceae</taxon>
        <taxon>Papilionoideae</taxon>
        <taxon>50 kb inversion clade</taxon>
        <taxon>dalbergioids sensu lato</taxon>
        <taxon>Dalbergieae</taxon>
        <taxon>Pterocarpus clade</taxon>
        <taxon>Stylosanthes</taxon>
    </lineage>
</organism>
<evidence type="ECO:0000313" key="3">
    <source>
        <dbReference type="Proteomes" id="UP001341840"/>
    </source>
</evidence>
<accession>A0ABU6Y4Y7</accession>
<feature type="region of interest" description="Disordered" evidence="1">
    <location>
        <begin position="164"/>
        <end position="190"/>
    </location>
</feature>
<name>A0ABU6Y4Y7_9FABA</name>